<evidence type="ECO:0000256" key="1">
    <source>
        <dbReference type="SAM" id="MobiDB-lite"/>
    </source>
</evidence>
<reference evidence="2 3" key="1">
    <citation type="submission" date="2013-12" db="EMBL/GenBank/DDBJ databases">
        <authorList>
            <person name="Zelazny A."/>
            <person name="Olivier K."/>
            <person name="Holland S."/>
            <person name="Lenaerts A."/>
            <person name="Ordway D."/>
            <person name="DeGroote M.A."/>
            <person name="Parker T."/>
            <person name="Sizemore C."/>
            <person name="Tallon L.J."/>
            <person name="Sadzewicz L.K."/>
            <person name="Sengamalay N."/>
            <person name="Fraser C.M."/>
            <person name="Hine E."/>
            <person name="Shefchek K.A."/>
            <person name="Das S.P."/>
            <person name="Tettelin H."/>
        </authorList>
    </citation>
    <scope>NUCLEOTIDE SEQUENCE [LARGE SCALE GENOMIC DNA]</scope>
    <source>
        <strain evidence="2 3">1513</strain>
    </source>
</reference>
<comment type="caution">
    <text evidence="2">The sequence shown here is derived from an EMBL/GenBank/DDBJ whole genome shotgun (WGS) entry which is preliminary data.</text>
</comment>
<keyword evidence="2" id="KW-0560">Oxidoreductase</keyword>
<name>X8DHF0_9MYCO</name>
<dbReference type="EMBL" id="JAOJ01000003">
    <property type="protein sequence ID" value="EUA66875.1"/>
    <property type="molecule type" value="Genomic_DNA"/>
</dbReference>
<dbReference type="EC" id="1.3.-.-" evidence="2"/>
<proteinExistence type="predicted"/>
<evidence type="ECO:0000313" key="3">
    <source>
        <dbReference type="Proteomes" id="UP000023351"/>
    </source>
</evidence>
<dbReference type="Proteomes" id="UP000023351">
    <property type="component" value="Unassembled WGS sequence"/>
</dbReference>
<sequence length="97" mass="10098">MATAVRSTTDMTVYNPNYVGGDIVTGAKDIRQLVFGPRTTVHPYRLGIPGMYICSAATPPGPGAHGMCGAHAAPMHSGTSARPSDSADDRPGSHFLE</sequence>
<feature type="region of interest" description="Disordered" evidence="1">
    <location>
        <begin position="64"/>
        <end position="97"/>
    </location>
</feature>
<organism evidence="2 3">
    <name type="scientific">Mycobacteroides abscessus subsp. bolletii 1513</name>
    <dbReference type="NCBI Taxonomy" id="1299321"/>
    <lineage>
        <taxon>Bacteria</taxon>
        <taxon>Bacillati</taxon>
        <taxon>Actinomycetota</taxon>
        <taxon>Actinomycetes</taxon>
        <taxon>Mycobacteriales</taxon>
        <taxon>Mycobacteriaceae</taxon>
        <taxon>Mycobacteroides</taxon>
        <taxon>Mycobacteroides abscessus</taxon>
    </lineage>
</organism>
<dbReference type="PATRIC" id="fig|1299321.3.peg.5427"/>
<evidence type="ECO:0000313" key="2">
    <source>
        <dbReference type="EMBL" id="EUA66875.1"/>
    </source>
</evidence>
<feature type="compositionally biased region" description="Basic and acidic residues" evidence="1">
    <location>
        <begin position="85"/>
        <end position="97"/>
    </location>
</feature>
<dbReference type="AlphaFoldDB" id="X8DHF0"/>
<accession>X8DHF0</accession>
<gene>
    <name evidence="2" type="primary">pys</name>
    <name evidence="2" type="ORF">I540_5606</name>
</gene>
<dbReference type="GO" id="GO:0016491">
    <property type="term" value="F:oxidoreductase activity"/>
    <property type="evidence" value="ECO:0007669"/>
    <property type="project" value="UniProtKB-KW"/>
</dbReference>
<protein>
    <submittedName>
        <fullName evidence="2">Phytoene dehydrogenase domain protein</fullName>
        <ecNumber evidence="2">1.3.-.-</ecNumber>
    </submittedName>
</protein>